<dbReference type="Proteomes" id="UP000053263">
    <property type="component" value="Unassembled WGS sequence"/>
</dbReference>
<feature type="compositionally biased region" description="Low complexity" evidence="1">
    <location>
        <begin position="265"/>
        <end position="279"/>
    </location>
</feature>
<accession>A0A0C9T7Z3</accession>
<feature type="compositionally biased region" description="Basic residues" evidence="1">
    <location>
        <begin position="670"/>
        <end position="685"/>
    </location>
</feature>
<dbReference type="HOGENOM" id="CLU_401757_0_0_1"/>
<feature type="region of interest" description="Disordered" evidence="1">
    <location>
        <begin position="1"/>
        <end position="154"/>
    </location>
</feature>
<dbReference type="EMBL" id="KN832571">
    <property type="protein sequence ID" value="KII84253.1"/>
    <property type="molecule type" value="Genomic_DNA"/>
</dbReference>
<organism evidence="2 3">
    <name type="scientific">Plicaturopsis crispa FD-325 SS-3</name>
    <dbReference type="NCBI Taxonomy" id="944288"/>
    <lineage>
        <taxon>Eukaryota</taxon>
        <taxon>Fungi</taxon>
        <taxon>Dikarya</taxon>
        <taxon>Basidiomycota</taxon>
        <taxon>Agaricomycotina</taxon>
        <taxon>Agaricomycetes</taxon>
        <taxon>Agaricomycetidae</taxon>
        <taxon>Amylocorticiales</taxon>
        <taxon>Amylocorticiaceae</taxon>
        <taxon>Plicatura</taxon>
        <taxon>Plicaturopsis crispa</taxon>
    </lineage>
</organism>
<name>A0A0C9T7Z3_PLICR</name>
<feature type="region of interest" description="Disordered" evidence="1">
    <location>
        <begin position="642"/>
        <end position="685"/>
    </location>
</feature>
<evidence type="ECO:0000256" key="1">
    <source>
        <dbReference type="SAM" id="MobiDB-lite"/>
    </source>
</evidence>
<gene>
    <name evidence="2" type="ORF">PLICRDRAFT_57654</name>
</gene>
<feature type="compositionally biased region" description="Polar residues" evidence="1">
    <location>
        <begin position="132"/>
        <end position="141"/>
    </location>
</feature>
<feature type="compositionally biased region" description="Low complexity" evidence="1">
    <location>
        <begin position="223"/>
        <end position="256"/>
    </location>
</feature>
<dbReference type="OrthoDB" id="2664977at2759"/>
<dbReference type="AlphaFoldDB" id="A0A0C9T7Z3"/>
<evidence type="ECO:0000313" key="3">
    <source>
        <dbReference type="Proteomes" id="UP000053263"/>
    </source>
</evidence>
<feature type="compositionally biased region" description="Basic and acidic residues" evidence="1">
    <location>
        <begin position="71"/>
        <end position="90"/>
    </location>
</feature>
<feature type="compositionally biased region" description="Low complexity" evidence="1">
    <location>
        <begin position="642"/>
        <end position="668"/>
    </location>
</feature>
<protein>
    <submittedName>
        <fullName evidence="2">Uncharacterized protein</fullName>
    </submittedName>
</protein>
<feature type="compositionally biased region" description="Polar residues" evidence="1">
    <location>
        <begin position="15"/>
        <end position="29"/>
    </location>
</feature>
<evidence type="ECO:0000313" key="2">
    <source>
        <dbReference type="EMBL" id="KII84253.1"/>
    </source>
</evidence>
<feature type="region of interest" description="Disordered" evidence="1">
    <location>
        <begin position="223"/>
        <end position="279"/>
    </location>
</feature>
<keyword evidence="3" id="KW-1185">Reference proteome</keyword>
<proteinExistence type="predicted"/>
<sequence length="685" mass="71473">MSEPSTSPIPDINAHTANPSGNAADQNAPETGAEAEPAVQGDQGSSTTERTRNKAGAKRERRTSSRLAAPKGKDKEAPRSIADAVREGRQDGIFPPPPVPTTSASQYVLGTPRNPLRNLTRGSDSENEVELTTENPASTESAEQHNKRRRLRTDADEMEDQLGNHERPLMSIAGAQVSASPAARVQEEAGPSAQLSGTQNYLVAPTPVPQGTSAPLAALQVPTPTAATTPQAAPAYPAPAHTPTHAPTHAQPNPTAQGGSPRVPPQAAAATAPSAPSHAIHAAAAPQFHFAFNAAQPSGINHQGVPQGAPIGPTAFQIGAAAGHPVAGNPAPAPVAPAQVAVQGLQALLHGAIVAGQPPAAPPIATFTPTPTNGFPPIHGWDEENVFAGMRPDYREKWTNAPGPKMFIYKWSPGYNPNPSSTLDGLNPAVAQALGHSQFTLATAVAQGQTSGARAPPYTWLVVNITQADVQTLLSRPCWSSTHATFFTLPFRPLPSMFALTITNLAYNAGDENAVQADVANTIATNDAVQQFIVQCAHPHFTAMTPVVAAQTIAASVRVSLLVLNLPRGTGTQKVWNIYVASPTTTVAQHALWKQLLTTVEYHSAFHGLGVWYSGPMTCSGCRGRDHPTGLCPYPKLPGWNGPQPTIATTPAPTPTTNHGGAPSQGFRGPRGRGARGYTRGRGRG</sequence>
<reference evidence="2 3" key="1">
    <citation type="submission" date="2014-06" db="EMBL/GenBank/DDBJ databases">
        <title>Evolutionary Origins and Diversification of the Mycorrhizal Mutualists.</title>
        <authorList>
            <consortium name="DOE Joint Genome Institute"/>
            <consortium name="Mycorrhizal Genomics Consortium"/>
            <person name="Kohler A."/>
            <person name="Kuo A."/>
            <person name="Nagy L.G."/>
            <person name="Floudas D."/>
            <person name="Copeland A."/>
            <person name="Barry K.W."/>
            <person name="Cichocki N."/>
            <person name="Veneault-Fourrey C."/>
            <person name="LaButti K."/>
            <person name="Lindquist E.A."/>
            <person name="Lipzen A."/>
            <person name="Lundell T."/>
            <person name="Morin E."/>
            <person name="Murat C."/>
            <person name="Riley R."/>
            <person name="Ohm R."/>
            <person name="Sun H."/>
            <person name="Tunlid A."/>
            <person name="Henrissat B."/>
            <person name="Grigoriev I.V."/>
            <person name="Hibbett D.S."/>
            <person name="Martin F."/>
        </authorList>
    </citation>
    <scope>NUCLEOTIDE SEQUENCE [LARGE SCALE GENOMIC DNA]</scope>
    <source>
        <strain evidence="2 3">FD-325 SS-3</strain>
    </source>
</reference>